<gene>
    <name evidence="1" type="ORF">L3X38_042471</name>
</gene>
<keyword evidence="2" id="KW-1185">Reference proteome</keyword>
<reference evidence="1 2" key="1">
    <citation type="journal article" date="2022" name="G3 (Bethesda)">
        <title>Whole-genome sequence and methylome profiling of the almond [Prunus dulcis (Mill.) D.A. Webb] cultivar 'Nonpareil'.</title>
        <authorList>
            <person name="D'Amico-Willman K.M."/>
            <person name="Ouma W.Z."/>
            <person name="Meulia T."/>
            <person name="Sideli G.M."/>
            <person name="Gradziel T.M."/>
            <person name="Fresnedo-Ramirez J."/>
        </authorList>
    </citation>
    <scope>NUCLEOTIDE SEQUENCE [LARGE SCALE GENOMIC DNA]</scope>
    <source>
        <strain evidence="1">Clone GOH B32 T37-40</strain>
    </source>
</reference>
<name>A0AAD4YKC4_PRUDU</name>
<evidence type="ECO:0000313" key="1">
    <source>
        <dbReference type="EMBL" id="KAI5313297.1"/>
    </source>
</evidence>
<evidence type="ECO:0000313" key="2">
    <source>
        <dbReference type="Proteomes" id="UP001054821"/>
    </source>
</evidence>
<protein>
    <submittedName>
        <fullName evidence="1">Uncharacterized protein</fullName>
    </submittedName>
</protein>
<proteinExistence type="predicted"/>
<comment type="caution">
    <text evidence="1">The sequence shown here is derived from an EMBL/GenBank/DDBJ whole genome shotgun (WGS) entry which is preliminary data.</text>
</comment>
<dbReference type="EMBL" id="JAJFAZ020000008">
    <property type="protein sequence ID" value="KAI5313297.1"/>
    <property type="molecule type" value="Genomic_DNA"/>
</dbReference>
<dbReference type="Proteomes" id="UP001054821">
    <property type="component" value="Chromosome 8"/>
</dbReference>
<organism evidence="1 2">
    <name type="scientific">Prunus dulcis</name>
    <name type="common">Almond</name>
    <name type="synonym">Amygdalus dulcis</name>
    <dbReference type="NCBI Taxonomy" id="3755"/>
    <lineage>
        <taxon>Eukaryota</taxon>
        <taxon>Viridiplantae</taxon>
        <taxon>Streptophyta</taxon>
        <taxon>Embryophyta</taxon>
        <taxon>Tracheophyta</taxon>
        <taxon>Spermatophyta</taxon>
        <taxon>Magnoliopsida</taxon>
        <taxon>eudicotyledons</taxon>
        <taxon>Gunneridae</taxon>
        <taxon>Pentapetalae</taxon>
        <taxon>rosids</taxon>
        <taxon>fabids</taxon>
        <taxon>Rosales</taxon>
        <taxon>Rosaceae</taxon>
        <taxon>Amygdaloideae</taxon>
        <taxon>Amygdaleae</taxon>
        <taxon>Prunus</taxon>
    </lineage>
</organism>
<dbReference type="AlphaFoldDB" id="A0AAD4YKC4"/>
<sequence length="121" mass="13542">MENPFGAQTDSGLRSAKSYALDRFGGETKENFELEVWVASNEAPSENTIFRPAQGGPGVEVGQVAMATRRWTRRYPRWRSARPVVAEPSLGRRTTITSSLRLRFRSTPCLRTSFVALYAMA</sequence>
<accession>A0AAD4YKC4</accession>